<gene>
    <name evidence="1" type="ORF">ACFFGG_04455</name>
</gene>
<evidence type="ECO:0000313" key="1">
    <source>
        <dbReference type="EMBL" id="MFC0591801.1"/>
    </source>
</evidence>
<sequence length="157" mass="17031">MREPDGWRLSYALAGALPALRLPHPSEHPGPTDGLWRHTCFEAFVGTASSPRYHEFNFAPSGDWAAYAFAAERQRDPAAPTGPAPRIACTHDARTLRLTAWLPADALPAMGGVLGLSAVVETTDGALSYWALAHPRAQPDFHQAAGWTARLPDNRRP</sequence>
<protein>
    <submittedName>
        <fullName evidence="1">DOMON-like domain-containing protein</fullName>
    </submittedName>
</protein>
<evidence type="ECO:0000313" key="2">
    <source>
        <dbReference type="Proteomes" id="UP001589834"/>
    </source>
</evidence>
<dbReference type="Proteomes" id="UP001589834">
    <property type="component" value="Unassembled WGS sequence"/>
</dbReference>
<name>A0ABV6PPP0_9BURK</name>
<dbReference type="CDD" id="cd09627">
    <property type="entry name" value="DOMON_murB_like"/>
    <property type="match status" value="1"/>
</dbReference>
<keyword evidence="2" id="KW-1185">Reference proteome</keyword>
<comment type="caution">
    <text evidence="1">The sequence shown here is derived from an EMBL/GenBank/DDBJ whole genome shotgun (WGS) entry which is preliminary data.</text>
</comment>
<organism evidence="1 2">
    <name type="scientific">Ottowia pentelensis</name>
    <dbReference type="NCBI Taxonomy" id="511108"/>
    <lineage>
        <taxon>Bacteria</taxon>
        <taxon>Pseudomonadati</taxon>
        <taxon>Pseudomonadota</taxon>
        <taxon>Betaproteobacteria</taxon>
        <taxon>Burkholderiales</taxon>
        <taxon>Comamonadaceae</taxon>
        <taxon>Ottowia</taxon>
    </lineage>
</organism>
<proteinExistence type="predicted"/>
<reference evidence="1 2" key="1">
    <citation type="submission" date="2024-09" db="EMBL/GenBank/DDBJ databases">
        <authorList>
            <person name="Sun Q."/>
            <person name="Mori K."/>
        </authorList>
    </citation>
    <scope>NUCLEOTIDE SEQUENCE [LARGE SCALE GENOMIC DNA]</scope>
    <source>
        <strain evidence="1 2">NCAIM B.02336</strain>
    </source>
</reference>
<dbReference type="RefSeq" id="WP_377480293.1">
    <property type="nucleotide sequence ID" value="NZ_JBHLTN010000007.1"/>
</dbReference>
<accession>A0ABV6PPP0</accession>
<dbReference type="EMBL" id="JBHLTN010000007">
    <property type="protein sequence ID" value="MFC0591801.1"/>
    <property type="molecule type" value="Genomic_DNA"/>
</dbReference>